<feature type="non-terminal residue" evidence="2">
    <location>
        <position position="137"/>
    </location>
</feature>
<name>A0AAD6BSN7_9TELE</name>
<sequence length="137" mass="15164">DLLLEPILNPDLPGEGAAAYPVGNRISWLEELLDSHDTTLQLHLQHQDDPNHPADQSPNPQQIIPFPRSQAFTLRSSLPVSAPPPAGLMLKDLGKTRGSNAVVENWFRTTKKVGDFLQLQQEFVVGRLKGVAIMKKQ</sequence>
<keyword evidence="3" id="KW-1185">Reference proteome</keyword>
<organism evidence="2 3">
    <name type="scientific">Pogonophryne albipinna</name>
    <dbReference type="NCBI Taxonomy" id="1090488"/>
    <lineage>
        <taxon>Eukaryota</taxon>
        <taxon>Metazoa</taxon>
        <taxon>Chordata</taxon>
        <taxon>Craniata</taxon>
        <taxon>Vertebrata</taxon>
        <taxon>Euteleostomi</taxon>
        <taxon>Actinopterygii</taxon>
        <taxon>Neopterygii</taxon>
        <taxon>Teleostei</taxon>
        <taxon>Neoteleostei</taxon>
        <taxon>Acanthomorphata</taxon>
        <taxon>Eupercaria</taxon>
        <taxon>Perciformes</taxon>
        <taxon>Notothenioidei</taxon>
        <taxon>Pogonophryne</taxon>
    </lineage>
</organism>
<evidence type="ECO:0000313" key="2">
    <source>
        <dbReference type="EMBL" id="KAJ4948765.1"/>
    </source>
</evidence>
<evidence type="ECO:0000313" key="3">
    <source>
        <dbReference type="Proteomes" id="UP001219934"/>
    </source>
</evidence>
<gene>
    <name evidence="2" type="ORF">JOQ06_020288</name>
</gene>
<dbReference type="EMBL" id="JAPTMU010000001">
    <property type="protein sequence ID" value="KAJ4948765.1"/>
    <property type="molecule type" value="Genomic_DNA"/>
</dbReference>
<proteinExistence type="predicted"/>
<evidence type="ECO:0000256" key="1">
    <source>
        <dbReference type="SAM" id="MobiDB-lite"/>
    </source>
</evidence>
<comment type="caution">
    <text evidence="2">The sequence shown here is derived from an EMBL/GenBank/DDBJ whole genome shotgun (WGS) entry which is preliminary data.</text>
</comment>
<protein>
    <submittedName>
        <fullName evidence="2">Uncharacterized protein</fullName>
    </submittedName>
</protein>
<dbReference type="Proteomes" id="UP001219934">
    <property type="component" value="Unassembled WGS sequence"/>
</dbReference>
<feature type="region of interest" description="Disordered" evidence="1">
    <location>
        <begin position="44"/>
        <end position="63"/>
    </location>
</feature>
<reference evidence="2" key="1">
    <citation type="submission" date="2022-11" db="EMBL/GenBank/DDBJ databases">
        <title>Chromosome-level genome of Pogonophryne albipinna.</title>
        <authorList>
            <person name="Jo E."/>
        </authorList>
    </citation>
    <scope>NUCLEOTIDE SEQUENCE</scope>
    <source>
        <strain evidence="2">SGF0006</strain>
        <tissue evidence="2">Muscle</tissue>
    </source>
</reference>
<dbReference type="AlphaFoldDB" id="A0AAD6BSN7"/>
<accession>A0AAD6BSN7</accession>
<feature type="non-terminal residue" evidence="2">
    <location>
        <position position="1"/>
    </location>
</feature>